<evidence type="ECO:0000256" key="1">
    <source>
        <dbReference type="SAM" id="Phobius"/>
    </source>
</evidence>
<keyword evidence="1" id="KW-0812">Transmembrane</keyword>
<reference evidence="3" key="1">
    <citation type="journal article" date="2019" name="Int. J. Syst. Evol. Microbiol.">
        <title>The Global Catalogue of Microorganisms (GCM) 10K type strain sequencing project: providing services to taxonomists for standard genome sequencing and annotation.</title>
        <authorList>
            <consortium name="The Broad Institute Genomics Platform"/>
            <consortium name="The Broad Institute Genome Sequencing Center for Infectious Disease"/>
            <person name="Wu L."/>
            <person name="Ma J."/>
        </authorList>
    </citation>
    <scope>NUCLEOTIDE SEQUENCE [LARGE SCALE GENOMIC DNA]</scope>
    <source>
        <strain evidence="3">CCM 7427</strain>
    </source>
</reference>
<dbReference type="Proteomes" id="UP001597521">
    <property type="component" value="Unassembled WGS sequence"/>
</dbReference>
<feature type="transmembrane region" description="Helical" evidence="1">
    <location>
        <begin position="132"/>
        <end position="155"/>
    </location>
</feature>
<evidence type="ECO:0000313" key="3">
    <source>
        <dbReference type="Proteomes" id="UP001597521"/>
    </source>
</evidence>
<dbReference type="RefSeq" id="WP_386834759.1">
    <property type="nucleotide sequence ID" value="NZ_JBHUNP010000001.1"/>
</dbReference>
<protein>
    <submittedName>
        <fullName evidence="2">Uncharacterized protein</fullName>
    </submittedName>
</protein>
<accession>A0ABW5QPR5</accession>
<dbReference type="EMBL" id="JBHUNP010000001">
    <property type="protein sequence ID" value="MFD2649269.1"/>
    <property type="molecule type" value="Genomic_DNA"/>
</dbReference>
<keyword evidence="1" id="KW-1133">Transmembrane helix</keyword>
<evidence type="ECO:0000313" key="2">
    <source>
        <dbReference type="EMBL" id="MFD2649269.1"/>
    </source>
</evidence>
<comment type="caution">
    <text evidence="2">The sequence shown here is derived from an EMBL/GenBank/DDBJ whole genome shotgun (WGS) entry which is preliminary data.</text>
</comment>
<organism evidence="2 3">
    <name type="scientific">Devosia albogilva</name>
    <dbReference type="NCBI Taxonomy" id="429726"/>
    <lineage>
        <taxon>Bacteria</taxon>
        <taxon>Pseudomonadati</taxon>
        <taxon>Pseudomonadota</taxon>
        <taxon>Alphaproteobacteria</taxon>
        <taxon>Hyphomicrobiales</taxon>
        <taxon>Devosiaceae</taxon>
        <taxon>Devosia</taxon>
    </lineage>
</organism>
<keyword evidence="3" id="KW-1185">Reference proteome</keyword>
<proteinExistence type="predicted"/>
<name>A0ABW5QPR5_9HYPH</name>
<keyword evidence="1" id="KW-0472">Membrane</keyword>
<sequence length="267" mass="29705">MAEFDVELDQLQRQFDELAAEASPMTAEQTVLLQQRRANLVSQLDSISTSWSERLAAAQARLSEAQVSEANEANLLAGYQTRLEAINSELSALEAERIPMARNDQVRRIAGRFFGQNPEDVTEDQAGLVANVWFGSLAMLAALAGPMTAIVALALQRISSRAEERRENKLSRLLRRLLITWRWKRVRTVSVTVPVEVMVERQVEKRVEVPVETVVKEILYVPLLTDDPELVQAALKANLPQEVTDVLAKASVPKGRTRASKAQHVAS</sequence>
<gene>
    <name evidence="2" type="ORF">ACFSX5_15895</name>
</gene>